<evidence type="ECO:0000313" key="3">
    <source>
        <dbReference type="Proteomes" id="UP000590811"/>
    </source>
</evidence>
<accession>A0A839PZB7</accession>
<organism evidence="2 3">
    <name type="scientific">Terracoccus luteus</name>
    <dbReference type="NCBI Taxonomy" id="53356"/>
    <lineage>
        <taxon>Bacteria</taxon>
        <taxon>Bacillati</taxon>
        <taxon>Actinomycetota</taxon>
        <taxon>Actinomycetes</taxon>
        <taxon>Micrococcales</taxon>
        <taxon>Intrasporangiaceae</taxon>
        <taxon>Terracoccus</taxon>
    </lineage>
</organism>
<keyword evidence="1" id="KW-0472">Membrane</keyword>
<evidence type="ECO:0000256" key="1">
    <source>
        <dbReference type="SAM" id="Phobius"/>
    </source>
</evidence>
<dbReference type="PANTHER" id="PTHR34980:SF2">
    <property type="entry name" value="INNER MEMBRANE PROTEIN YHAH-RELATED"/>
    <property type="match status" value="1"/>
</dbReference>
<sequence length="90" mass="9793">MASFIDQAMGTRAGQPGIATIVLVLAAFLPNLALTVRRLHDTGRSGWWIFLGMIPVIGSIVLLVFYATDSQRGANQYGKSPKELEALQYV</sequence>
<proteinExistence type="predicted"/>
<feature type="transmembrane region" description="Helical" evidence="1">
    <location>
        <begin position="16"/>
        <end position="34"/>
    </location>
</feature>
<reference evidence="2 3" key="1">
    <citation type="submission" date="2020-08" db="EMBL/GenBank/DDBJ databases">
        <title>Genomic Encyclopedia of Type Strains, Phase IV (KMG-V): Genome sequencing to study the core and pangenomes of soil and plant-associated prokaryotes.</title>
        <authorList>
            <person name="Whitman W."/>
        </authorList>
    </citation>
    <scope>NUCLEOTIDE SEQUENCE [LARGE SCALE GENOMIC DNA]</scope>
    <source>
        <strain evidence="2 3">B3ACCR2</strain>
    </source>
</reference>
<protein>
    <submittedName>
        <fullName evidence="2">Uncharacterized membrane protein YhaH (DUF805 family)</fullName>
    </submittedName>
</protein>
<dbReference type="PANTHER" id="PTHR34980">
    <property type="entry name" value="INNER MEMBRANE PROTEIN-RELATED-RELATED"/>
    <property type="match status" value="1"/>
</dbReference>
<keyword evidence="1" id="KW-1133">Transmembrane helix</keyword>
<keyword evidence="1" id="KW-0812">Transmembrane</keyword>
<dbReference type="RefSeq" id="WP_253354915.1">
    <property type="nucleotide sequence ID" value="NZ_JACHVT010000014.1"/>
</dbReference>
<dbReference type="EMBL" id="JACHVT010000014">
    <property type="protein sequence ID" value="MBB2988503.1"/>
    <property type="molecule type" value="Genomic_DNA"/>
</dbReference>
<dbReference type="Pfam" id="PF05656">
    <property type="entry name" value="DUF805"/>
    <property type="match status" value="1"/>
</dbReference>
<comment type="caution">
    <text evidence="2">The sequence shown here is derived from an EMBL/GenBank/DDBJ whole genome shotgun (WGS) entry which is preliminary data.</text>
</comment>
<dbReference type="InterPro" id="IPR008523">
    <property type="entry name" value="DUF805"/>
</dbReference>
<dbReference type="Proteomes" id="UP000590811">
    <property type="component" value="Unassembled WGS sequence"/>
</dbReference>
<dbReference type="GO" id="GO:0005886">
    <property type="term" value="C:plasma membrane"/>
    <property type="evidence" value="ECO:0007669"/>
    <property type="project" value="TreeGrafter"/>
</dbReference>
<evidence type="ECO:0000313" key="2">
    <source>
        <dbReference type="EMBL" id="MBB2988503.1"/>
    </source>
</evidence>
<dbReference type="AlphaFoldDB" id="A0A839PZB7"/>
<feature type="transmembrane region" description="Helical" evidence="1">
    <location>
        <begin position="46"/>
        <end position="67"/>
    </location>
</feature>
<name>A0A839PZB7_9MICO</name>
<gene>
    <name evidence="2" type="ORF">FHW14_003697</name>
</gene>